<comment type="similarity">
    <text evidence="1">Belongs to the SH3BP5 family.</text>
</comment>
<feature type="coiled-coil region" evidence="3">
    <location>
        <begin position="194"/>
        <end position="228"/>
    </location>
</feature>
<dbReference type="GO" id="GO:0004860">
    <property type="term" value="F:protein kinase inhibitor activity"/>
    <property type="evidence" value="ECO:0007669"/>
    <property type="project" value="TreeGrafter"/>
</dbReference>
<dbReference type="GeneID" id="108630281"/>
<gene>
    <name evidence="5 6" type="primary">LOC108630281</name>
</gene>
<evidence type="ECO:0000256" key="2">
    <source>
        <dbReference type="ARBA" id="ARBA00023054"/>
    </source>
</evidence>
<dbReference type="Pfam" id="PF05276">
    <property type="entry name" value="SH3BP5"/>
    <property type="match status" value="1"/>
</dbReference>
<dbReference type="RefSeq" id="XP_026673780.1">
    <property type="nucleotide sequence ID" value="XM_026817979.1"/>
</dbReference>
<dbReference type="InterPro" id="IPR007940">
    <property type="entry name" value="SH3BP5"/>
</dbReference>
<evidence type="ECO:0000313" key="5">
    <source>
        <dbReference type="RefSeq" id="XP_017888957.1"/>
    </source>
</evidence>
<dbReference type="GO" id="GO:0005737">
    <property type="term" value="C:cytoplasm"/>
    <property type="evidence" value="ECO:0007669"/>
    <property type="project" value="TreeGrafter"/>
</dbReference>
<dbReference type="RefSeq" id="XP_017888957.1">
    <property type="nucleotide sequence ID" value="XM_018033468.2"/>
</dbReference>
<dbReference type="PANTHER" id="PTHR19423">
    <property type="entry name" value="SH3 DOMAIN-BINDING PROTEIN 5"/>
    <property type="match status" value="1"/>
</dbReference>
<evidence type="ECO:0000313" key="6">
    <source>
        <dbReference type="RefSeq" id="XP_026673780.1"/>
    </source>
</evidence>
<dbReference type="KEGG" id="ccal:108630281"/>
<feature type="coiled-coil region" evidence="3">
    <location>
        <begin position="15"/>
        <end position="49"/>
    </location>
</feature>
<accession>A0AAJ7WFS8</accession>
<name>A0AAJ7WFS8_9HYME</name>
<keyword evidence="4" id="KW-1185">Reference proteome</keyword>
<reference evidence="5 6" key="1">
    <citation type="submission" date="2025-04" db="UniProtKB">
        <authorList>
            <consortium name="RefSeq"/>
        </authorList>
    </citation>
    <scope>IDENTIFICATION</scope>
    <source>
        <tissue evidence="5 6">Whole body</tissue>
    </source>
</reference>
<evidence type="ECO:0000256" key="1">
    <source>
        <dbReference type="ARBA" id="ARBA00007796"/>
    </source>
</evidence>
<dbReference type="GO" id="GO:0035556">
    <property type="term" value="P:intracellular signal transduction"/>
    <property type="evidence" value="ECO:0007669"/>
    <property type="project" value="InterPro"/>
</dbReference>
<protein>
    <submittedName>
        <fullName evidence="5 6">Uncharacterized protein LOC108630281 isoform X1</fullName>
    </submittedName>
</protein>
<dbReference type="PANTHER" id="PTHR19423:SF1">
    <property type="entry name" value="SH3 DOMAIN-BINDING PROTEIN 5"/>
    <property type="match status" value="1"/>
</dbReference>
<keyword evidence="2 3" id="KW-0175">Coiled coil</keyword>
<evidence type="ECO:0000313" key="4">
    <source>
        <dbReference type="Proteomes" id="UP000694925"/>
    </source>
</evidence>
<proteinExistence type="inferred from homology"/>
<sequence length="680" mass="77848">MDVADNADEALDPRIQIELENLNDATDDINKLETELDEAHTAFRQLLSETTKRLTEIINKVGNSSVERARCYYEALEEARQAQVKCQQQAQQFQRASEIHAAAKETVALAESRFMSHQHEWNFDQAWQDMLNHATLKVMDAENKKAECGREHYRRAILFHDAEKRLLQLAEKHHRHIIKARPYFEIKAQCDQMLATQAERVECLQKAIQDAKTNYSTSLNRLEEISNQIHQQRKDFDFIANGPREPGVGAELVSPQKTGSYDMEFTQLNGNKLKDITKNQLIKYNRIDNYNNVECQLQEDAEHLGKRSVDGSEATSSQWELELKTNMDNVNNLSLENSVLDRNGEPSNLHFYNDESTKLKDLTQKLNVLESRDYSIKNFNQLKKLSENFQTFRSSFVNMPLMTHFEESHNEVADSMTLSKQKIGLKMNASKSLSNSPIKMNIFNLGSRFTEKGIYESIAKYVPNNILNFGFSNNKSQSSSDVNLSFNMDNNSVEKYHSLNDIVDDKTDNLEFDPHDTNLKHNAQCFTMKQADDNCLNTTKESRSAQLNNYSDVNSKSKTEQTSVRKSLFLSSSANSSPIKAKRITRLSSENCLNKKVTDDLNESAVAQKRNAEKRLNELPLLSLFEKDNSLENSKNKSFSMVNLGKPRDTINGLQLNNVITLSTERLTYLKGDSFLRNVR</sequence>
<dbReference type="Proteomes" id="UP000694925">
    <property type="component" value="Unplaced"/>
</dbReference>
<dbReference type="AlphaFoldDB" id="A0AAJ7WFS8"/>
<evidence type="ECO:0000256" key="3">
    <source>
        <dbReference type="SAM" id="Coils"/>
    </source>
</evidence>
<organism evidence="4 6">
    <name type="scientific">Ceratina calcarata</name>
    <dbReference type="NCBI Taxonomy" id="156304"/>
    <lineage>
        <taxon>Eukaryota</taxon>
        <taxon>Metazoa</taxon>
        <taxon>Ecdysozoa</taxon>
        <taxon>Arthropoda</taxon>
        <taxon>Hexapoda</taxon>
        <taxon>Insecta</taxon>
        <taxon>Pterygota</taxon>
        <taxon>Neoptera</taxon>
        <taxon>Endopterygota</taxon>
        <taxon>Hymenoptera</taxon>
        <taxon>Apocrita</taxon>
        <taxon>Aculeata</taxon>
        <taxon>Apoidea</taxon>
        <taxon>Anthophila</taxon>
        <taxon>Apidae</taxon>
        <taxon>Ceratina</taxon>
        <taxon>Zadontomerus</taxon>
    </lineage>
</organism>